<dbReference type="CDD" id="cd00077">
    <property type="entry name" value="HDc"/>
    <property type="match status" value="1"/>
</dbReference>
<dbReference type="SUPFAM" id="SSF109604">
    <property type="entry name" value="HD-domain/PDEase-like"/>
    <property type="match status" value="1"/>
</dbReference>
<dbReference type="Pfam" id="PF13487">
    <property type="entry name" value="HD_5"/>
    <property type="match status" value="1"/>
</dbReference>
<dbReference type="PROSITE" id="PS00622">
    <property type="entry name" value="HTH_LUXR_1"/>
    <property type="match status" value="1"/>
</dbReference>
<dbReference type="InterPro" id="IPR000792">
    <property type="entry name" value="Tscrpt_reg_LuxR_C"/>
</dbReference>
<feature type="domain" description="HTH luxR-type" evidence="2">
    <location>
        <begin position="462"/>
        <end position="528"/>
    </location>
</feature>
<dbReference type="PRINTS" id="PR00038">
    <property type="entry name" value="HTHLUXR"/>
</dbReference>
<dbReference type="RefSeq" id="WP_357786364.1">
    <property type="nucleotide sequence ID" value="NZ_JBFAKC010000010.1"/>
</dbReference>
<dbReference type="Pfam" id="PF00196">
    <property type="entry name" value="GerE"/>
    <property type="match status" value="1"/>
</dbReference>
<evidence type="ECO:0000259" key="2">
    <source>
        <dbReference type="PROSITE" id="PS50043"/>
    </source>
</evidence>
<evidence type="ECO:0000256" key="1">
    <source>
        <dbReference type="SAM" id="MobiDB-lite"/>
    </source>
</evidence>
<dbReference type="InterPro" id="IPR036388">
    <property type="entry name" value="WH-like_DNA-bd_sf"/>
</dbReference>
<dbReference type="Gene3D" id="1.10.3210.10">
    <property type="entry name" value="Hypothetical protein af1432"/>
    <property type="match status" value="2"/>
</dbReference>
<dbReference type="Proteomes" id="UP001551695">
    <property type="component" value="Unassembled WGS sequence"/>
</dbReference>
<dbReference type="InterPro" id="IPR003607">
    <property type="entry name" value="HD/PDEase_dom"/>
</dbReference>
<dbReference type="SMART" id="SM00421">
    <property type="entry name" value="HTH_LUXR"/>
    <property type="match status" value="1"/>
</dbReference>
<dbReference type="InterPro" id="IPR016032">
    <property type="entry name" value="Sig_transdc_resp-reg_C-effctor"/>
</dbReference>
<evidence type="ECO:0000313" key="4">
    <source>
        <dbReference type="EMBL" id="MEV0710459.1"/>
    </source>
</evidence>
<dbReference type="PANTHER" id="PTHR45228:SF5">
    <property type="entry name" value="CYCLIC DI-GMP PHOSPHODIESTERASE VC_1348-RELATED"/>
    <property type="match status" value="1"/>
</dbReference>
<gene>
    <name evidence="4" type="ORF">AB0I48_23105</name>
</gene>
<dbReference type="PROSITE" id="PS50043">
    <property type="entry name" value="HTH_LUXR_2"/>
    <property type="match status" value="1"/>
</dbReference>
<dbReference type="EMBL" id="JBFAKC010000010">
    <property type="protein sequence ID" value="MEV0710459.1"/>
    <property type="molecule type" value="Genomic_DNA"/>
</dbReference>
<dbReference type="InterPro" id="IPR052020">
    <property type="entry name" value="Cyclic_di-GMP/3'3'-cGAMP_PDE"/>
</dbReference>
<dbReference type="InterPro" id="IPR037522">
    <property type="entry name" value="HD_GYP_dom"/>
</dbReference>
<proteinExistence type="predicted"/>
<dbReference type="PROSITE" id="PS51832">
    <property type="entry name" value="HD_GYP"/>
    <property type="match status" value="1"/>
</dbReference>
<dbReference type="SMART" id="SM00471">
    <property type="entry name" value="HDc"/>
    <property type="match status" value="1"/>
</dbReference>
<dbReference type="SUPFAM" id="SSF46894">
    <property type="entry name" value="C-terminal effector domain of the bipartite response regulators"/>
    <property type="match status" value="1"/>
</dbReference>
<dbReference type="Gene3D" id="1.10.10.10">
    <property type="entry name" value="Winged helix-like DNA-binding domain superfamily/Winged helix DNA-binding domain"/>
    <property type="match status" value="1"/>
</dbReference>
<feature type="domain" description="HD-GYP" evidence="3">
    <location>
        <begin position="273"/>
        <end position="468"/>
    </location>
</feature>
<keyword evidence="5" id="KW-1185">Reference proteome</keyword>
<comment type="caution">
    <text evidence="4">The sequence shown here is derived from an EMBL/GenBank/DDBJ whole genome shotgun (WGS) entry which is preliminary data.</text>
</comment>
<name>A0ABV3FYF3_9NOCA</name>
<evidence type="ECO:0000313" key="5">
    <source>
        <dbReference type="Proteomes" id="UP001551695"/>
    </source>
</evidence>
<reference evidence="4 5" key="1">
    <citation type="submission" date="2024-06" db="EMBL/GenBank/DDBJ databases">
        <title>The Natural Products Discovery Center: Release of the First 8490 Sequenced Strains for Exploring Actinobacteria Biosynthetic Diversity.</title>
        <authorList>
            <person name="Kalkreuter E."/>
            <person name="Kautsar S.A."/>
            <person name="Yang D."/>
            <person name="Bader C.D."/>
            <person name="Teijaro C.N."/>
            <person name="Fluegel L."/>
            <person name="Davis C.M."/>
            <person name="Simpson J.R."/>
            <person name="Lauterbach L."/>
            <person name="Steele A.D."/>
            <person name="Gui C."/>
            <person name="Meng S."/>
            <person name="Li G."/>
            <person name="Viehrig K."/>
            <person name="Ye F."/>
            <person name="Su P."/>
            <person name="Kiefer A.F."/>
            <person name="Nichols A."/>
            <person name="Cepeda A.J."/>
            <person name="Yan W."/>
            <person name="Fan B."/>
            <person name="Jiang Y."/>
            <person name="Adhikari A."/>
            <person name="Zheng C.-J."/>
            <person name="Schuster L."/>
            <person name="Cowan T.M."/>
            <person name="Smanski M.J."/>
            <person name="Chevrette M.G."/>
            <person name="De Carvalho L.P.S."/>
            <person name="Shen B."/>
        </authorList>
    </citation>
    <scope>NUCLEOTIDE SEQUENCE [LARGE SCALE GENOMIC DNA]</scope>
    <source>
        <strain evidence="4 5">NPDC050403</strain>
    </source>
</reference>
<feature type="region of interest" description="Disordered" evidence="1">
    <location>
        <begin position="1"/>
        <end position="24"/>
    </location>
</feature>
<evidence type="ECO:0000259" key="3">
    <source>
        <dbReference type="PROSITE" id="PS51832"/>
    </source>
</evidence>
<organism evidence="4 5">
    <name type="scientific">Nocardia aurea</name>
    <dbReference type="NCBI Taxonomy" id="2144174"/>
    <lineage>
        <taxon>Bacteria</taxon>
        <taxon>Bacillati</taxon>
        <taxon>Actinomycetota</taxon>
        <taxon>Actinomycetes</taxon>
        <taxon>Mycobacteriales</taxon>
        <taxon>Nocardiaceae</taxon>
        <taxon>Nocardia</taxon>
    </lineage>
</organism>
<sequence>MTGASPHLDTGSEHRGSAGSGGVPPASIRVTEVLAALSLTTDLATGAPFEKGLATCLVATALAERIGMDQSDRRVVFQAALLGAIGCTSRASENAASFADDIAFQRAYHVLDPGDAPVYAAQLAQFGSWALGFQPVVRERLEEMTPEQGSAAVRSVCEVSRALGPRLGLPDAAVLALTEVKERWDGLGKPEHIGGESISLPGRIVHVAEQAVLAATDLGRRGAVDELRRRAGGHLDPDLVDAFAAGEIWDCLDVPDALAAVMRAEPGVPVYIRPAERLELCTALAVVVDLKGRWLLGHSAHVAGLAHGAAKLSGLGAADIDTLSAAAMLHDIGRVGVSSAIWDRPGPLGAGEWERVRLHTYWTDRVLQRCPGLADLREIASGHHECLDGSGYHRGVRGHDLSKSARILAAADVFAALTEARPYRPAHSPDAAAGILMSAATTGRLDTAACAAVVEAAGLRKPRTEYPCGLTEREVEVLRLAARGLSNRLIAAELVLSERTVGHHLAHIYDKTGRRTRAGAAVFAMEHGLMPE</sequence>
<accession>A0ABV3FYF3</accession>
<dbReference type="CDD" id="cd06170">
    <property type="entry name" value="LuxR_C_like"/>
    <property type="match status" value="1"/>
</dbReference>
<protein>
    <submittedName>
        <fullName evidence="4">HD domain-containing phosphohydrolase</fullName>
    </submittedName>
</protein>
<dbReference type="PANTHER" id="PTHR45228">
    <property type="entry name" value="CYCLIC DI-GMP PHOSPHODIESTERASE TM_0186-RELATED"/>
    <property type="match status" value="1"/>
</dbReference>